<protein>
    <submittedName>
        <fullName evidence="11">Cytochrome c oxidase subunit 3</fullName>
    </submittedName>
</protein>
<dbReference type="InterPro" id="IPR013833">
    <property type="entry name" value="Cyt_c_oxidase_su3_a-hlx"/>
</dbReference>
<name>A0ABU3DKF2_9RHOB</name>
<keyword evidence="5 9" id="KW-1133">Transmembrane helix</keyword>
<evidence type="ECO:0000313" key="11">
    <source>
        <dbReference type="EMBL" id="MDT0683592.1"/>
    </source>
</evidence>
<dbReference type="PANTHER" id="PTHR11403:SF2">
    <property type="entry name" value="CYTOCHROME BO(3) UBIQUINOL OXIDASE SUBUNIT 3"/>
    <property type="match status" value="1"/>
</dbReference>
<evidence type="ECO:0000313" key="12">
    <source>
        <dbReference type="Proteomes" id="UP001265259"/>
    </source>
</evidence>
<keyword evidence="3" id="KW-1003">Cell membrane</keyword>
<evidence type="ECO:0000256" key="2">
    <source>
        <dbReference type="ARBA" id="ARBA00010581"/>
    </source>
</evidence>
<dbReference type="EMBL" id="JAVRHL010000003">
    <property type="protein sequence ID" value="MDT0683592.1"/>
    <property type="molecule type" value="Genomic_DNA"/>
</dbReference>
<dbReference type="RefSeq" id="WP_311692290.1">
    <property type="nucleotide sequence ID" value="NZ_JAVRHL010000003.1"/>
</dbReference>
<evidence type="ECO:0000256" key="5">
    <source>
        <dbReference type="ARBA" id="ARBA00022989"/>
    </source>
</evidence>
<dbReference type="PROSITE" id="PS50253">
    <property type="entry name" value="COX3"/>
    <property type="match status" value="1"/>
</dbReference>
<proteinExistence type="inferred from homology"/>
<reference evidence="11 12" key="1">
    <citation type="submission" date="2023-09" db="EMBL/GenBank/DDBJ databases">
        <authorList>
            <person name="Rey-Velasco X."/>
        </authorList>
    </citation>
    <scope>NUCLEOTIDE SEQUENCE [LARGE SCALE GENOMIC DNA]</scope>
    <source>
        <strain evidence="11 12">F158</strain>
    </source>
</reference>
<feature type="transmembrane region" description="Helical" evidence="9">
    <location>
        <begin position="35"/>
        <end position="58"/>
    </location>
</feature>
<organism evidence="11 12">
    <name type="scientific">Tropicimonas omnivorans</name>
    <dbReference type="NCBI Taxonomy" id="3075590"/>
    <lineage>
        <taxon>Bacteria</taxon>
        <taxon>Pseudomonadati</taxon>
        <taxon>Pseudomonadota</taxon>
        <taxon>Alphaproteobacteria</taxon>
        <taxon>Rhodobacterales</taxon>
        <taxon>Roseobacteraceae</taxon>
        <taxon>Tropicimonas</taxon>
    </lineage>
</organism>
<dbReference type="InterPro" id="IPR035973">
    <property type="entry name" value="Cyt_c_oxidase_su3-like_sf"/>
</dbReference>
<keyword evidence="6 9" id="KW-0472">Membrane</keyword>
<evidence type="ECO:0000256" key="1">
    <source>
        <dbReference type="ARBA" id="ARBA00004651"/>
    </source>
</evidence>
<keyword evidence="12" id="KW-1185">Reference proteome</keyword>
<keyword evidence="4 7" id="KW-0812">Transmembrane</keyword>
<evidence type="ECO:0000256" key="7">
    <source>
        <dbReference type="RuleBase" id="RU003376"/>
    </source>
</evidence>
<comment type="subcellular location">
    <subcellularLocation>
        <location evidence="1 7">Cell membrane</location>
        <topology evidence="1 7">Multi-pass membrane protein</topology>
    </subcellularLocation>
</comment>
<dbReference type="SUPFAM" id="SSF81452">
    <property type="entry name" value="Cytochrome c oxidase subunit III-like"/>
    <property type="match status" value="1"/>
</dbReference>
<evidence type="ECO:0000256" key="4">
    <source>
        <dbReference type="ARBA" id="ARBA00022692"/>
    </source>
</evidence>
<evidence type="ECO:0000256" key="6">
    <source>
        <dbReference type="ARBA" id="ARBA00023136"/>
    </source>
</evidence>
<feature type="region of interest" description="Disordered" evidence="8">
    <location>
        <begin position="1"/>
        <end position="22"/>
    </location>
</feature>
<dbReference type="InterPro" id="IPR024791">
    <property type="entry name" value="Cyt_c/ubiquinol_Oxase_su3"/>
</dbReference>
<sequence>MTDTTTDAQGVRPHAGIPLEHPDAETAHATERAVFGFWIFLMSDLVVFALLLATYAVLLRGNTGAPGPAEVIELAYAFPETLLLLTSTLTLTFASVALREDRARGVYGWTFLSLALGAGFLALEGAEIAGLIGKGHIPQVNGFLSGYWLAIGTHGLHVAIGVVWGLILIAQFWIYGFCPAIRSRLVRFSLYWHMLDVVWIAIFTVIYLPGSLVS</sequence>
<evidence type="ECO:0000256" key="8">
    <source>
        <dbReference type="SAM" id="MobiDB-lite"/>
    </source>
</evidence>
<feature type="transmembrane region" description="Helical" evidence="9">
    <location>
        <begin position="105"/>
        <end position="123"/>
    </location>
</feature>
<evidence type="ECO:0000259" key="10">
    <source>
        <dbReference type="PROSITE" id="PS50253"/>
    </source>
</evidence>
<evidence type="ECO:0000256" key="9">
    <source>
        <dbReference type="SAM" id="Phobius"/>
    </source>
</evidence>
<comment type="similarity">
    <text evidence="2 7">Belongs to the cytochrome c oxidase subunit 3 family.</text>
</comment>
<feature type="transmembrane region" description="Helical" evidence="9">
    <location>
        <begin position="190"/>
        <end position="208"/>
    </location>
</feature>
<feature type="transmembrane region" description="Helical" evidence="9">
    <location>
        <begin position="78"/>
        <end position="98"/>
    </location>
</feature>
<dbReference type="Proteomes" id="UP001265259">
    <property type="component" value="Unassembled WGS sequence"/>
</dbReference>
<dbReference type="Pfam" id="PF00510">
    <property type="entry name" value="COX3"/>
    <property type="match status" value="1"/>
</dbReference>
<accession>A0ABU3DKF2</accession>
<gene>
    <name evidence="11" type="ORF">RM543_12925</name>
</gene>
<dbReference type="InterPro" id="IPR000298">
    <property type="entry name" value="Cyt_c_oxidase-like_su3"/>
</dbReference>
<comment type="caution">
    <text evidence="11">The sequence shown here is derived from an EMBL/GenBank/DDBJ whole genome shotgun (WGS) entry which is preliminary data.</text>
</comment>
<feature type="domain" description="Heme-copper oxidase subunit III family profile" evidence="10">
    <location>
        <begin position="1"/>
        <end position="211"/>
    </location>
</feature>
<evidence type="ECO:0000256" key="3">
    <source>
        <dbReference type="ARBA" id="ARBA00022475"/>
    </source>
</evidence>
<feature type="transmembrane region" description="Helical" evidence="9">
    <location>
        <begin position="156"/>
        <end position="178"/>
    </location>
</feature>
<dbReference type="PANTHER" id="PTHR11403">
    <property type="entry name" value="CYTOCHROME C OXIDASE SUBUNIT III"/>
    <property type="match status" value="1"/>
</dbReference>
<dbReference type="Gene3D" id="1.20.120.80">
    <property type="entry name" value="Cytochrome c oxidase, subunit III, four-helix bundle"/>
    <property type="match status" value="1"/>
</dbReference>